<comment type="caution">
    <text evidence="3">The sequence shown here is derived from an EMBL/GenBank/DDBJ whole genome shotgun (WGS) entry which is preliminary data.</text>
</comment>
<dbReference type="EMBL" id="BPQP01000008">
    <property type="protein sequence ID" value="GJD93415.1"/>
    <property type="molecule type" value="Genomic_DNA"/>
</dbReference>
<dbReference type="Proteomes" id="UP001055125">
    <property type="component" value="Unassembled WGS sequence"/>
</dbReference>
<organism evidence="3 4">
    <name type="scientific">Methylobacterium iners</name>
    <dbReference type="NCBI Taxonomy" id="418707"/>
    <lineage>
        <taxon>Bacteria</taxon>
        <taxon>Pseudomonadati</taxon>
        <taxon>Pseudomonadota</taxon>
        <taxon>Alphaproteobacteria</taxon>
        <taxon>Hyphomicrobiales</taxon>
        <taxon>Methylobacteriaceae</taxon>
        <taxon>Methylobacterium</taxon>
    </lineage>
</organism>
<keyword evidence="1" id="KW-1133">Transmembrane helix</keyword>
<feature type="transmembrane region" description="Helical" evidence="1">
    <location>
        <begin position="18"/>
        <end position="36"/>
    </location>
</feature>
<feature type="transmembrane region" description="Helical" evidence="1">
    <location>
        <begin position="56"/>
        <end position="74"/>
    </location>
</feature>
<accession>A0ABQ4RSS6</accession>
<sequence>MMADASDTAPEAGLSRRVVEILVALILMGLAAMVLWDSYERGAGWDGGPQNGFFPARVGWILLIAAVAALVSALRREDSVFVTYGQLRMVASVFLPLLLYVTGIEFLGLYVASALFMALFMIMLGDFRWWQTLLAVVAVPLIAFWVFEVQFRLSLPKGPVEAMLGY</sequence>
<keyword evidence="1" id="KW-0472">Membrane</keyword>
<evidence type="ECO:0000313" key="4">
    <source>
        <dbReference type="Proteomes" id="UP001055125"/>
    </source>
</evidence>
<name>A0ABQ4RSS6_9HYPH</name>
<proteinExistence type="predicted"/>
<evidence type="ECO:0000313" key="3">
    <source>
        <dbReference type="EMBL" id="GJD93415.1"/>
    </source>
</evidence>
<gene>
    <name evidence="3" type="ORF">OCOJLMKI_0609</name>
</gene>
<feature type="transmembrane region" description="Helical" evidence="1">
    <location>
        <begin position="129"/>
        <end position="147"/>
    </location>
</feature>
<dbReference type="InterPro" id="IPR009936">
    <property type="entry name" value="DUF1468"/>
</dbReference>
<evidence type="ECO:0000256" key="1">
    <source>
        <dbReference type="SAM" id="Phobius"/>
    </source>
</evidence>
<keyword evidence="4" id="KW-1185">Reference proteome</keyword>
<feature type="domain" description="DUF1468" evidence="2">
    <location>
        <begin position="22"/>
        <end position="156"/>
    </location>
</feature>
<evidence type="ECO:0000259" key="2">
    <source>
        <dbReference type="Pfam" id="PF07331"/>
    </source>
</evidence>
<reference evidence="3" key="2">
    <citation type="submission" date="2021-08" db="EMBL/GenBank/DDBJ databases">
        <authorList>
            <person name="Tani A."/>
            <person name="Ola A."/>
            <person name="Ogura Y."/>
            <person name="Katsura K."/>
            <person name="Hayashi T."/>
        </authorList>
    </citation>
    <scope>NUCLEOTIDE SEQUENCE</scope>
    <source>
        <strain evidence="3">DSM 19015</strain>
    </source>
</reference>
<dbReference type="Pfam" id="PF07331">
    <property type="entry name" value="TctB"/>
    <property type="match status" value="1"/>
</dbReference>
<feature type="transmembrane region" description="Helical" evidence="1">
    <location>
        <begin position="94"/>
        <end position="123"/>
    </location>
</feature>
<keyword evidence="1" id="KW-0812">Transmembrane</keyword>
<reference evidence="3" key="1">
    <citation type="journal article" date="2021" name="Front. Microbiol.">
        <title>Comprehensive Comparative Genomics and Phenotyping of Methylobacterium Species.</title>
        <authorList>
            <person name="Alessa O."/>
            <person name="Ogura Y."/>
            <person name="Fujitani Y."/>
            <person name="Takami H."/>
            <person name="Hayashi T."/>
            <person name="Sahin N."/>
            <person name="Tani A."/>
        </authorList>
    </citation>
    <scope>NUCLEOTIDE SEQUENCE</scope>
    <source>
        <strain evidence="3">DSM 19015</strain>
    </source>
</reference>
<protein>
    <recommendedName>
        <fullName evidence="2">DUF1468 domain-containing protein</fullName>
    </recommendedName>
</protein>